<dbReference type="AlphaFoldDB" id="A0A8K0HUM5"/>
<evidence type="ECO:0000313" key="3">
    <source>
        <dbReference type="Proteomes" id="UP000797356"/>
    </source>
</evidence>
<feature type="compositionally biased region" description="Basic and acidic residues" evidence="1">
    <location>
        <begin position="31"/>
        <end position="47"/>
    </location>
</feature>
<accession>A0A8K0HUM5</accession>
<dbReference type="Proteomes" id="UP000797356">
    <property type="component" value="Chromosome 1"/>
</dbReference>
<keyword evidence="3" id="KW-1185">Reference proteome</keyword>
<reference evidence="2" key="1">
    <citation type="journal article" date="2017" name="Gigascience">
        <title>The genome draft of coconut (Cocos nucifera).</title>
        <authorList>
            <person name="Xiao Y."/>
            <person name="Xu P."/>
            <person name="Fan H."/>
            <person name="Baudouin L."/>
            <person name="Xia W."/>
            <person name="Bocs S."/>
            <person name="Xu J."/>
            <person name="Li Q."/>
            <person name="Guo A."/>
            <person name="Zhou L."/>
            <person name="Li J."/>
            <person name="Wu Y."/>
            <person name="Ma Z."/>
            <person name="Armero A."/>
            <person name="Issali A.E."/>
            <person name="Liu N."/>
            <person name="Peng M."/>
            <person name="Yang Y."/>
        </authorList>
    </citation>
    <scope>NUCLEOTIDE SEQUENCE</scope>
    <source>
        <tissue evidence="2">Spear leaf of Hainan Tall coconut</tissue>
    </source>
</reference>
<evidence type="ECO:0000313" key="2">
    <source>
        <dbReference type="EMBL" id="KAG1326480.1"/>
    </source>
</evidence>
<sequence length="136" mass="14579">MVVAGVAAIDIDFQWQKSQDSCSKQGKNHGKSNEEGVYRGGSDDHGGSKAAGGYPRNMGKQGDLSNPPARVRLLEFEINRLERPMEEIQSDGLCGSVISKSCMPGKEQQLKAEQICVPEGGHAHEATKGSVVELLV</sequence>
<protein>
    <submittedName>
        <fullName evidence="2">Uncharacterized protein</fullName>
    </submittedName>
</protein>
<gene>
    <name evidence="2" type="ORF">COCNU_01G004140</name>
</gene>
<dbReference type="EMBL" id="CM017872">
    <property type="protein sequence ID" value="KAG1326480.1"/>
    <property type="molecule type" value="Genomic_DNA"/>
</dbReference>
<feature type="region of interest" description="Disordered" evidence="1">
    <location>
        <begin position="17"/>
        <end position="66"/>
    </location>
</feature>
<proteinExistence type="predicted"/>
<organism evidence="2 3">
    <name type="scientific">Cocos nucifera</name>
    <name type="common">Coconut palm</name>
    <dbReference type="NCBI Taxonomy" id="13894"/>
    <lineage>
        <taxon>Eukaryota</taxon>
        <taxon>Viridiplantae</taxon>
        <taxon>Streptophyta</taxon>
        <taxon>Embryophyta</taxon>
        <taxon>Tracheophyta</taxon>
        <taxon>Spermatophyta</taxon>
        <taxon>Magnoliopsida</taxon>
        <taxon>Liliopsida</taxon>
        <taxon>Arecaceae</taxon>
        <taxon>Arecoideae</taxon>
        <taxon>Cocoseae</taxon>
        <taxon>Attaleinae</taxon>
        <taxon>Cocos</taxon>
    </lineage>
</organism>
<comment type="caution">
    <text evidence="2">The sequence shown here is derived from an EMBL/GenBank/DDBJ whole genome shotgun (WGS) entry which is preliminary data.</text>
</comment>
<name>A0A8K0HUM5_COCNU</name>
<evidence type="ECO:0000256" key="1">
    <source>
        <dbReference type="SAM" id="MobiDB-lite"/>
    </source>
</evidence>
<reference evidence="2" key="2">
    <citation type="submission" date="2019-07" db="EMBL/GenBank/DDBJ databases">
        <authorList>
            <person name="Yang Y."/>
            <person name="Bocs S."/>
            <person name="Baudouin L."/>
        </authorList>
    </citation>
    <scope>NUCLEOTIDE SEQUENCE</scope>
    <source>
        <tissue evidence="2">Spear leaf of Hainan Tall coconut</tissue>
    </source>
</reference>